<dbReference type="AlphaFoldDB" id="A0A0E3LHS2"/>
<dbReference type="EMBL" id="CP009520">
    <property type="protein sequence ID" value="AKB44766.1"/>
    <property type="molecule type" value="Genomic_DNA"/>
</dbReference>
<evidence type="ECO:0008006" key="3">
    <source>
        <dbReference type="Google" id="ProtNLM"/>
    </source>
</evidence>
<dbReference type="HOGENOM" id="CLU_038447_0_0_2"/>
<proteinExistence type="predicted"/>
<sequence>MLLLSNGGKMKIGLVIHGPEVIDSGEAKRVFEKFSCVGKVEAKLGGTMGKVAVLDAGLENIIDISQHQKPSVCIESLFETSDLVCLLNRGKTIETGKAFGEMVAARLREPEIKPLIQIESPESTDGILIPLNKKAGEYGEYLEKLSEILGLPVESPLPLQSSRVQNSVLVEKCPATGKIQVIRKLSGVFPGEKILVNGIVIGKAFSSRVSIISENGFIVAIEGGEIKEHGLEKLHNYEKRYPVDLAKAWVKSGGLRRSNFSPLQARKPNVCGRVSVFPSRPAAGRVVLIDHAAEDTFELVNDAELVVTIGDDTTTIAGDILSRLGIPILGITDGDCDRLACQTAIFPGSIVLRLAAGNDDILGKKLKQELLGGENSAVLGDIYAFKEDVIKLAEPLIEAVFEY</sequence>
<dbReference type="Proteomes" id="UP000033096">
    <property type="component" value="Chromosome"/>
</dbReference>
<organism evidence="1 2">
    <name type="scientific">Methanosarcina vacuolata Z-761</name>
    <dbReference type="NCBI Taxonomy" id="1434123"/>
    <lineage>
        <taxon>Archaea</taxon>
        <taxon>Methanobacteriati</taxon>
        <taxon>Methanobacteriota</taxon>
        <taxon>Stenosarchaea group</taxon>
        <taxon>Methanomicrobia</taxon>
        <taxon>Methanosarcinales</taxon>
        <taxon>Methanosarcinaceae</taxon>
        <taxon>Methanosarcina</taxon>
    </lineage>
</organism>
<evidence type="ECO:0000313" key="2">
    <source>
        <dbReference type="Proteomes" id="UP000033096"/>
    </source>
</evidence>
<protein>
    <recommendedName>
        <fullName evidence="3">DUF2117 domain-containing protein</fullName>
    </recommendedName>
</protein>
<dbReference type="KEGG" id="mvc:MSVAZ_2497"/>
<dbReference type="PATRIC" id="fig|1434123.4.peg.3053"/>
<reference evidence="1 2" key="1">
    <citation type="submission" date="2014-07" db="EMBL/GenBank/DDBJ databases">
        <title>Methanogenic archaea and the global carbon cycle.</title>
        <authorList>
            <person name="Henriksen J.R."/>
            <person name="Luke J."/>
            <person name="Reinhart S."/>
            <person name="Benedict M.N."/>
            <person name="Youngblut N.D."/>
            <person name="Metcalf M.E."/>
            <person name="Whitaker R.J."/>
            <person name="Metcalf W.W."/>
        </authorList>
    </citation>
    <scope>NUCLEOTIDE SEQUENCE [LARGE SCALE GENOMIC DNA]</scope>
    <source>
        <strain evidence="1 2">Z-761</strain>
    </source>
</reference>
<evidence type="ECO:0000313" key="1">
    <source>
        <dbReference type="EMBL" id="AKB44766.1"/>
    </source>
</evidence>
<dbReference type="STRING" id="1434123.MSVAZ_2497"/>
<gene>
    <name evidence="1" type="ORF">MSVAZ_2497</name>
</gene>
<dbReference type="Pfam" id="PF09890">
    <property type="entry name" value="DUF2117"/>
    <property type="match status" value="1"/>
</dbReference>
<keyword evidence="2" id="KW-1185">Reference proteome</keyword>
<dbReference type="PIRSF" id="PIRSF006598">
    <property type="entry name" value="UCP006598"/>
    <property type="match status" value="1"/>
</dbReference>
<dbReference type="InterPro" id="IPR012032">
    <property type="entry name" value="UCP006598"/>
</dbReference>
<accession>A0A0E3LHS2</accession>
<name>A0A0E3LHS2_9EURY</name>